<evidence type="ECO:0000313" key="4">
    <source>
        <dbReference type="Proteomes" id="UP000823661"/>
    </source>
</evidence>
<protein>
    <submittedName>
        <fullName evidence="3">Helix-turn-helix transcriptional regulator</fullName>
    </submittedName>
</protein>
<gene>
    <name evidence="3" type="ORF">IAC06_03300</name>
</gene>
<evidence type="ECO:0000313" key="3">
    <source>
        <dbReference type="EMBL" id="MBO8451895.1"/>
    </source>
</evidence>
<dbReference type="Pfam" id="PF01381">
    <property type="entry name" value="HTH_3"/>
    <property type="match status" value="1"/>
</dbReference>
<dbReference type="InterPro" id="IPR010982">
    <property type="entry name" value="Lambda_DNA-bd_dom_sf"/>
</dbReference>
<dbReference type="SMART" id="SM00530">
    <property type="entry name" value="HTH_XRE"/>
    <property type="match status" value="1"/>
</dbReference>
<feature type="compositionally biased region" description="Basic and acidic residues" evidence="1">
    <location>
        <begin position="106"/>
        <end position="116"/>
    </location>
</feature>
<dbReference type="SUPFAM" id="SSF47413">
    <property type="entry name" value="lambda repressor-like DNA-binding domains"/>
    <property type="match status" value="1"/>
</dbReference>
<dbReference type="InterPro" id="IPR001387">
    <property type="entry name" value="Cro/C1-type_HTH"/>
</dbReference>
<organism evidence="3 4">
    <name type="scientific">Candidatus Cryptobacteroides intestinavium</name>
    <dbReference type="NCBI Taxonomy" id="2840766"/>
    <lineage>
        <taxon>Bacteria</taxon>
        <taxon>Pseudomonadati</taxon>
        <taxon>Bacteroidota</taxon>
        <taxon>Bacteroidia</taxon>
        <taxon>Bacteroidales</taxon>
        <taxon>Candidatus Cryptobacteroides</taxon>
    </lineage>
</organism>
<comment type="caution">
    <text evidence="3">The sequence shown here is derived from an EMBL/GenBank/DDBJ whole genome shotgun (WGS) entry which is preliminary data.</text>
</comment>
<name>A0A9D9ETT8_9BACT</name>
<feature type="region of interest" description="Disordered" evidence="1">
    <location>
        <begin position="93"/>
        <end position="116"/>
    </location>
</feature>
<proteinExistence type="predicted"/>
<dbReference type="Proteomes" id="UP000823661">
    <property type="component" value="Unassembled WGS sequence"/>
</dbReference>
<evidence type="ECO:0000259" key="2">
    <source>
        <dbReference type="PROSITE" id="PS50943"/>
    </source>
</evidence>
<reference evidence="3" key="1">
    <citation type="submission" date="2020-10" db="EMBL/GenBank/DDBJ databases">
        <authorList>
            <person name="Gilroy R."/>
        </authorList>
    </citation>
    <scope>NUCLEOTIDE SEQUENCE</scope>
    <source>
        <strain evidence="3">B1-20833</strain>
    </source>
</reference>
<reference evidence="3" key="2">
    <citation type="journal article" date="2021" name="PeerJ">
        <title>Extensive microbial diversity within the chicken gut microbiome revealed by metagenomics and culture.</title>
        <authorList>
            <person name="Gilroy R."/>
            <person name="Ravi A."/>
            <person name="Getino M."/>
            <person name="Pursley I."/>
            <person name="Horton D.L."/>
            <person name="Alikhan N.F."/>
            <person name="Baker D."/>
            <person name="Gharbi K."/>
            <person name="Hall N."/>
            <person name="Watson M."/>
            <person name="Adriaenssens E.M."/>
            <person name="Foster-Nyarko E."/>
            <person name="Jarju S."/>
            <person name="Secka A."/>
            <person name="Antonio M."/>
            <person name="Oren A."/>
            <person name="Chaudhuri R.R."/>
            <person name="La Ragione R."/>
            <person name="Hildebrand F."/>
            <person name="Pallen M.J."/>
        </authorList>
    </citation>
    <scope>NUCLEOTIDE SEQUENCE</scope>
    <source>
        <strain evidence="3">B1-20833</strain>
    </source>
</reference>
<sequence length="116" mass="13387">MLYNIYILTDTELCNKIAAKIKTVRLKQNMSQAELADKSGVSISTIKRMEDGEVKNFESLIRVLRTLGKLDIFVPLVEEEQLSPNEYYELASKANKPKRKRASKGYTKENKEESEW</sequence>
<dbReference type="AlphaFoldDB" id="A0A9D9ETT8"/>
<dbReference type="CDD" id="cd00093">
    <property type="entry name" value="HTH_XRE"/>
    <property type="match status" value="1"/>
</dbReference>
<dbReference type="PROSITE" id="PS50943">
    <property type="entry name" value="HTH_CROC1"/>
    <property type="match status" value="1"/>
</dbReference>
<dbReference type="Gene3D" id="1.10.260.40">
    <property type="entry name" value="lambda repressor-like DNA-binding domains"/>
    <property type="match status" value="1"/>
</dbReference>
<dbReference type="GO" id="GO:0003677">
    <property type="term" value="F:DNA binding"/>
    <property type="evidence" value="ECO:0007669"/>
    <property type="project" value="InterPro"/>
</dbReference>
<accession>A0A9D9ETT8</accession>
<dbReference type="EMBL" id="JADIMI010000028">
    <property type="protein sequence ID" value="MBO8451895.1"/>
    <property type="molecule type" value="Genomic_DNA"/>
</dbReference>
<evidence type="ECO:0000256" key="1">
    <source>
        <dbReference type="SAM" id="MobiDB-lite"/>
    </source>
</evidence>
<feature type="domain" description="HTH cro/C1-type" evidence="2">
    <location>
        <begin position="21"/>
        <end position="73"/>
    </location>
</feature>